<reference evidence="1 2" key="1">
    <citation type="submission" date="2013-12" db="EMBL/GenBank/DDBJ databases">
        <title>Draft genome of the parsitic nematode Ancylostoma duodenale.</title>
        <authorList>
            <person name="Mitreva M."/>
        </authorList>
    </citation>
    <scope>NUCLEOTIDE SEQUENCE [LARGE SCALE GENOMIC DNA]</scope>
    <source>
        <strain evidence="1 2">Zhejiang</strain>
    </source>
</reference>
<name>A0A0C2BS46_9BILA</name>
<organism evidence="1 2">
    <name type="scientific">Ancylostoma duodenale</name>
    <dbReference type="NCBI Taxonomy" id="51022"/>
    <lineage>
        <taxon>Eukaryota</taxon>
        <taxon>Metazoa</taxon>
        <taxon>Ecdysozoa</taxon>
        <taxon>Nematoda</taxon>
        <taxon>Chromadorea</taxon>
        <taxon>Rhabditida</taxon>
        <taxon>Rhabditina</taxon>
        <taxon>Rhabditomorpha</taxon>
        <taxon>Strongyloidea</taxon>
        <taxon>Ancylostomatidae</taxon>
        <taxon>Ancylostomatinae</taxon>
        <taxon>Ancylostoma</taxon>
    </lineage>
</organism>
<evidence type="ECO:0008006" key="3">
    <source>
        <dbReference type="Google" id="ProtNLM"/>
    </source>
</evidence>
<proteinExistence type="predicted"/>
<gene>
    <name evidence="1" type="ORF">ANCDUO_23266</name>
</gene>
<protein>
    <recommendedName>
        <fullName evidence="3">Phlebovirus glycoprotein G2 fusion domain-containing protein</fullName>
    </recommendedName>
</protein>
<dbReference type="Proteomes" id="UP000054047">
    <property type="component" value="Unassembled WGS sequence"/>
</dbReference>
<evidence type="ECO:0000313" key="1">
    <source>
        <dbReference type="EMBL" id="KIH46678.1"/>
    </source>
</evidence>
<accession>A0A0C2BS46</accession>
<dbReference type="OrthoDB" id="10470905at2759"/>
<sequence>MILRADTAEEAAAKYRKSKKIFEDMSVNNREFVTNSEQVRLKFAEKDKANCKMVKLLGIFCEQTEYARIRQQPPRSAKRNVNYAECAQIIPDTKMRNIRNMPLLFALLMIVGWLGRTSMASNVPVTSLNLQLRCIKGGIFIGNLLPTSDVQACADNHCIETRVLEREATVMFPASVCLHEHDVRVKAKYEHETFISTILCPPSPF</sequence>
<keyword evidence="2" id="KW-1185">Reference proteome</keyword>
<dbReference type="AlphaFoldDB" id="A0A0C2BS46"/>
<dbReference type="EMBL" id="KN768706">
    <property type="protein sequence ID" value="KIH46678.1"/>
    <property type="molecule type" value="Genomic_DNA"/>
</dbReference>
<evidence type="ECO:0000313" key="2">
    <source>
        <dbReference type="Proteomes" id="UP000054047"/>
    </source>
</evidence>